<dbReference type="Proteomes" id="UP000799536">
    <property type="component" value="Unassembled WGS sequence"/>
</dbReference>
<dbReference type="PANTHER" id="PTHR10445">
    <property type="entry name" value="GENERAL TRANSCRIPTION FACTOR IIF SUBUNIT 2"/>
    <property type="match status" value="1"/>
</dbReference>
<evidence type="ECO:0000259" key="11">
    <source>
        <dbReference type="Pfam" id="PF02270"/>
    </source>
</evidence>
<evidence type="ECO:0000256" key="10">
    <source>
        <dbReference type="SAM" id="MobiDB-lite"/>
    </source>
</evidence>
<evidence type="ECO:0000259" key="12">
    <source>
        <dbReference type="Pfam" id="PF17683"/>
    </source>
</evidence>
<dbReference type="GO" id="GO:0003677">
    <property type="term" value="F:DNA binding"/>
    <property type="evidence" value="ECO:0007669"/>
    <property type="project" value="UniProtKB-KW"/>
</dbReference>
<name>A0A9P4MSG7_9PLEO</name>
<evidence type="ECO:0000256" key="5">
    <source>
        <dbReference type="ARBA" id="ARBA00023125"/>
    </source>
</evidence>
<dbReference type="FunFam" id="1.10.10.10:FF:000035">
    <property type="entry name" value="General transcription factor IIF subunit 2"/>
    <property type="match status" value="1"/>
</dbReference>
<evidence type="ECO:0000256" key="7">
    <source>
        <dbReference type="ARBA" id="ARBA00023242"/>
    </source>
</evidence>
<protein>
    <recommendedName>
        <fullName evidence="3">Transcription initiation factor IIF subunit beta</fullName>
    </recommendedName>
    <alternativeName>
        <fullName evidence="9">TFIIF medium subunit</fullName>
    </alternativeName>
    <alternativeName>
        <fullName evidence="8">TFIIF-beta</fullName>
    </alternativeName>
</protein>
<keyword evidence="5" id="KW-0238">DNA-binding</keyword>
<evidence type="ECO:0000256" key="3">
    <source>
        <dbReference type="ARBA" id="ARBA00021453"/>
    </source>
</evidence>
<comment type="subcellular location">
    <subcellularLocation>
        <location evidence="1">Nucleus</location>
    </subcellularLocation>
</comment>
<organism evidence="13 14">
    <name type="scientific">Delitschia confertaspora ATCC 74209</name>
    <dbReference type="NCBI Taxonomy" id="1513339"/>
    <lineage>
        <taxon>Eukaryota</taxon>
        <taxon>Fungi</taxon>
        <taxon>Dikarya</taxon>
        <taxon>Ascomycota</taxon>
        <taxon>Pezizomycotina</taxon>
        <taxon>Dothideomycetes</taxon>
        <taxon>Pleosporomycetidae</taxon>
        <taxon>Pleosporales</taxon>
        <taxon>Delitschiaceae</taxon>
        <taxon>Delitschia</taxon>
    </lineage>
</organism>
<feature type="domain" description="TFIIF beta subunit HTH" evidence="11">
    <location>
        <begin position="238"/>
        <end position="301"/>
    </location>
</feature>
<dbReference type="AlphaFoldDB" id="A0A9P4MSG7"/>
<evidence type="ECO:0000256" key="1">
    <source>
        <dbReference type="ARBA" id="ARBA00004123"/>
    </source>
</evidence>
<dbReference type="SUPFAM" id="SSF50916">
    <property type="entry name" value="Rap30/74 interaction domains"/>
    <property type="match status" value="1"/>
</dbReference>
<dbReference type="GO" id="GO:0006367">
    <property type="term" value="P:transcription initiation at RNA polymerase II promoter"/>
    <property type="evidence" value="ECO:0007669"/>
    <property type="project" value="InterPro"/>
</dbReference>
<dbReference type="PANTHER" id="PTHR10445:SF0">
    <property type="entry name" value="GENERAL TRANSCRIPTION FACTOR IIF SUBUNIT 2"/>
    <property type="match status" value="1"/>
</dbReference>
<comment type="similarity">
    <text evidence="2">Belongs to the TFIIF beta subunit family.</text>
</comment>
<evidence type="ECO:0000313" key="14">
    <source>
        <dbReference type="Proteomes" id="UP000799536"/>
    </source>
</evidence>
<evidence type="ECO:0000256" key="4">
    <source>
        <dbReference type="ARBA" id="ARBA00023015"/>
    </source>
</evidence>
<feature type="compositionally biased region" description="Acidic residues" evidence="10">
    <location>
        <begin position="18"/>
        <end position="29"/>
    </location>
</feature>
<evidence type="ECO:0000256" key="6">
    <source>
        <dbReference type="ARBA" id="ARBA00023163"/>
    </source>
</evidence>
<dbReference type="SUPFAM" id="SSF46785">
    <property type="entry name" value="Winged helix' DNA-binding domain"/>
    <property type="match status" value="1"/>
</dbReference>
<keyword evidence="6" id="KW-0804">Transcription</keyword>
<gene>
    <name evidence="13" type="ORF">GQ43DRAFT_371425</name>
</gene>
<dbReference type="GO" id="GO:0005674">
    <property type="term" value="C:transcription factor TFIIF complex"/>
    <property type="evidence" value="ECO:0007669"/>
    <property type="project" value="InterPro"/>
</dbReference>
<dbReference type="InterPro" id="IPR040450">
    <property type="entry name" value="TFIIF_beta_HTH"/>
</dbReference>
<feature type="domain" description="TFIIF beta subunit N-terminal" evidence="12">
    <location>
        <begin position="42"/>
        <end position="178"/>
    </location>
</feature>
<dbReference type="InterPro" id="IPR036388">
    <property type="entry name" value="WH-like_DNA-bd_sf"/>
</dbReference>
<keyword evidence="14" id="KW-1185">Reference proteome</keyword>
<dbReference type="Pfam" id="PF02270">
    <property type="entry name" value="TFIIF_beta"/>
    <property type="match status" value="1"/>
</dbReference>
<keyword evidence="7" id="KW-0539">Nucleus</keyword>
<feature type="region of interest" description="Disordered" evidence="10">
    <location>
        <begin position="302"/>
        <end position="338"/>
    </location>
</feature>
<feature type="compositionally biased region" description="Basic and acidic residues" evidence="10">
    <location>
        <begin position="1"/>
        <end position="13"/>
    </location>
</feature>
<evidence type="ECO:0000256" key="9">
    <source>
        <dbReference type="ARBA" id="ARBA00081863"/>
    </source>
</evidence>
<proteinExistence type="inferred from homology"/>
<feature type="region of interest" description="Disordered" evidence="10">
    <location>
        <begin position="1"/>
        <end position="38"/>
    </location>
</feature>
<feature type="compositionally biased region" description="Acidic residues" evidence="10">
    <location>
        <begin position="322"/>
        <end position="338"/>
    </location>
</feature>
<dbReference type="InterPro" id="IPR036390">
    <property type="entry name" value="WH_DNA-bd_sf"/>
</dbReference>
<dbReference type="CDD" id="cd07980">
    <property type="entry name" value="TFIIF_beta"/>
    <property type="match status" value="1"/>
</dbReference>
<evidence type="ECO:0000313" key="13">
    <source>
        <dbReference type="EMBL" id="KAF2201441.1"/>
    </source>
</evidence>
<evidence type="ECO:0000256" key="2">
    <source>
        <dbReference type="ARBA" id="ARBA00009543"/>
    </source>
</evidence>
<accession>A0A9P4MSG7</accession>
<dbReference type="Gene3D" id="1.10.10.10">
    <property type="entry name" value="Winged helix-like DNA-binding domain superfamily/Winged helix DNA-binding domain"/>
    <property type="match status" value="1"/>
</dbReference>
<evidence type="ECO:0000256" key="8">
    <source>
        <dbReference type="ARBA" id="ARBA00081473"/>
    </source>
</evidence>
<dbReference type="InterPro" id="IPR003196">
    <property type="entry name" value="TFIIF_beta"/>
</dbReference>
<sequence length="338" mass="38998">MNGIKQDPEERKPNSGFVDDDDDLYEDTGELTMPPKDAVPDIWLTSIPKWLWQSIADAGDDDEIEIGTVAVFKNQDGSIDKNRPLKMVFNDKWTENSQLPRAYELQPSAHVDPNTYIFTEKDLPGYKPTGYGFGRNNLQYGTQDPKARVQKRSKYRKAIPKHTTLVGTPTREYNAHPIETAEFKKFMAARAKQAIEGNHNKIHWYKDTEFQDQQAAQTSFQGFIRRTTQPRQKQDKAARIPKNELLDILHGCFDQFMYWRMKELKVRTHQPEAYLKETLQEIADLVKSGEYASTWKRKNEFNKNTATQVQAMAPKEEGGDDIKDEDDEGDDVEMEDVV</sequence>
<dbReference type="EMBL" id="ML993975">
    <property type="protein sequence ID" value="KAF2201441.1"/>
    <property type="molecule type" value="Genomic_DNA"/>
</dbReference>
<dbReference type="InterPro" id="IPR011039">
    <property type="entry name" value="TFIIF_interaction"/>
</dbReference>
<dbReference type="InterPro" id="IPR040504">
    <property type="entry name" value="TFIIF_beta_N"/>
</dbReference>
<reference evidence="13" key="1">
    <citation type="journal article" date="2020" name="Stud. Mycol.">
        <title>101 Dothideomycetes genomes: a test case for predicting lifestyles and emergence of pathogens.</title>
        <authorList>
            <person name="Haridas S."/>
            <person name="Albert R."/>
            <person name="Binder M."/>
            <person name="Bloem J."/>
            <person name="Labutti K."/>
            <person name="Salamov A."/>
            <person name="Andreopoulos B."/>
            <person name="Baker S."/>
            <person name="Barry K."/>
            <person name="Bills G."/>
            <person name="Bluhm B."/>
            <person name="Cannon C."/>
            <person name="Castanera R."/>
            <person name="Culley D."/>
            <person name="Daum C."/>
            <person name="Ezra D."/>
            <person name="Gonzalez J."/>
            <person name="Henrissat B."/>
            <person name="Kuo A."/>
            <person name="Liang C."/>
            <person name="Lipzen A."/>
            <person name="Lutzoni F."/>
            <person name="Magnuson J."/>
            <person name="Mondo S."/>
            <person name="Nolan M."/>
            <person name="Ohm R."/>
            <person name="Pangilinan J."/>
            <person name="Park H.-J."/>
            <person name="Ramirez L."/>
            <person name="Alfaro M."/>
            <person name="Sun H."/>
            <person name="Tritt A."/>
            <person name="Yoshinaga Y."/>
            <person name="Zwiers L.-H."/>
            <person name="Turgeon B."/>
            <person name="Goodwin S."/>
            <person name="Spatafora J."/>
            <person name="Crous P."/>
            <person name="Grigoriev I."/>
        </authorList>
    </citation>
    <scope>NUCLEOTIDE SEQUENCE</scope>
    <source>
        <strain evidence="13">ATCC 74209</strain>
    </source>
</reference>
<dbReference type="OrthoDB" id="26094at2759"/>
<keyword evidence="4" id="KW-0805">Transcription regulation</keyword>
<dbReference type="Pfam" id="PF17683">
    <property type="entry name" value="TFIIF_beta_N"/>
    <property type="match status" value="1"/>
</dbReference>
<comment type="caution">
    <text evidence="13">The sequence shown here is derived from an EMBL/GenBank/DDBJ whole genome shotgun (WGS) entry which is preliminary data.</text>
</comment>